<dbReference type="RefSeq" id="WP_132938617.1">
    <property type="nucleotide sequence ID" value="NZ_CP119676.1"/>
</dbReference>
<dbReference type="EMBL" id="SLZW01000003">
    <property type="protein sequence ID" value="TCS63656.1"/>
    <property type="molecule type" value="Genomic_DNA"/>
</dbReference>
<protein>
    <submittedName>
        <fullName evidence="2">Ribosomal subunit interface protein</fullName>
    </submittedName>
</protein>
<dbReference type="Pfam" id="PF02482">
    <property type="entry name" value="Ribosomal_S30AE"/>
    <property type="match status" value="1"/>
</dbReference>
<comment type="caution">
    <text evidence="2">The sequence shown here is derived from an EMBL/GenBank/DDBJ whole genome shotgun (WGS) entry which is preliminary data.</text>
</comment>
<accession>A0A4R3JEV3</accession>
<sequence>MKDLKQIPVQVRFLNCDHSDALQVDIEARAQKLHVYHERITQCRVTVALPHKHHTKGALFEVGVDLVIPGTDPIIFHDPGANPAHTDPYLAVRDAFSAVERQLKSRTEKRRTKERQNPPEEIGL</sequence>
<dbReference type="AlphaFoldDB" id="A0A4R3JEV3"/>
<keyword evidence="3" id="KW-1185">Reference proteome</keyword>
<dbReference type="SUPFAM" id="SSF69754">
    <property type="entry name" value="Ribosome binding protein Y (YfiA homologue)"/>
    <property type="match status" value="1"/>
</dbReference>
<dbReference type="InterPro" id="IPR003489">
    <property type="entry name" value="RHF/RaiA"/>
</dbReference>
<dbReference type="InterPro" id="IPR036567">
    <property type="entry name" value="RHF-like"/>
</dbReference>
<feature type="region of interest" description="Disordered" evidence="1">
    <location>
        <begin position="102"/>
        <end position="124"/>
    </location>
</feature>
<dbReference type="Proteomes" id="UP000295304">
    <property type="component" value="Unassembled WGS sequence"/>
</dbReference>
<evidence type="ECO:0000313" key="2">
    <source>
        <dbReference type="EMBL" id="TCS63656.1"/>
    </source>
</evidence>
<name>A0A4R3JEV3_9PROT</name>
<evidence type="ECO:0000313" key="3">
    <source>
        <dbReference type="Proteomes" id="UP000295304"/>
    </source>
</evidence>
<dbReference type="OrthoDB" id="9782252at2"/>
<evidence type="ECO:0000256" key="1">
    <source>
        <dbReference type="SAM" id="MobiDB-lite"/>
    </source>
</evidence>
<proteinExistence type="predicted"/>
<gene>
    <name evidence="2" type="ORF">EDD55_103279</name>
</gene>
<reference evidence="2 3" key="1">
    <citation type="submission" date="2019-03" db="EMBL/GenBank/DDBJ databases">
        <title>Genomic Encyclopedia of Type Strains, Phase IV (KMG-IV): sequencing the most valuable type-strain genomes for metagenomic binning, comparative biology and taxonomic classification.</title>
        <authorList>
            <person name="Goeker M."/>
        </authorList>
    </citation>
    <scope>NUCLEOTIDE SEQUENCE [LARGE SCALE GENOMIC DNA]</scope>
    <source>
        <strain evidence="2 3">DSM 101688</strain>
    </source>
</reference>
<organism evidence="2 3">
    <name type="scientific">Varunaivibrio sulfuroxidans</name>
    <dbReference type="NCBI Taxonomy" id="1773489"/>
    <lineage>
        <taxon>Bacteria</taxon>
        <taxon>Pseudomonadati</taxon>
        <taxon>Pseudomonadota</taxon>
        <taxon>Alphaproteobacteria</taxon>
        <taxon>Rhodospirillales</taxon>
        <taxon>Magnetovibrionaceae</taxon>
        <taxon>Varunaivibrio</taxon>
    </lineage>
</organism>
<dbReference type="Gene3D" id="3.30.160.100">
    <property type="entry name" value="Ribosome hibernation promotion factor-like"/>
    <property type="match status" value="1"/>
</dbReference>